<organism evidence="2 3">
    <name type="scientific">Malus baccata</name>
    <name type="common">Siberian crab apple</name>
    <name type="synonym">Pyrus baccata</name>
    <dbReference type="NCBI Taxonomy" id="106549"/>
    <lineage>
        <taxon>Eukaryota</taxon>
        <taxon>Viridiplantae</taxon>
        <taxon>Streptophyta</taxon>
        <taxon>Embryophyta</taxon>
        <taxon>Tracheophyta</taxon>
        <taxon>Spermatophyta</taxon>
        <taxon>Magnoliopsida</taxon>
        <taxon>eudicotyledons</taxon>
        <taxon>Gunneridae</taxon>
        <taxon>Pentapetalae</taxon>
        <taxon>rosids</taxon>
        <taxon>fabids</taxon>
        <taxon>Rosales</taxon>
        <taxon>Rosaceae</taxon>
        <taxon>Amygdaloideae</taxon>
        <taxon>Maleae</taxon>
        <taxon>Malus</taxon>
    </lineage>
</organism>
<accession>A0A540M7Q3</accession>
<keyword evidence="1" id="KW-0732">Signal</keyword>
<dbReference type="AlphaFoldDB" id="A0A540M7Q3"/>
<evidence type="ECO:0000313" key="2">
    <source>
        <dbReference type="EMBL" id="TQD94783.1"/>
    </source>
</evidence>
<feature type="signal peptide" evidence="1">
    <location>
        <begin position="1"/>
        <end position="25"/>
    </location>
</feature>
<protein>
    <submittedName>
        <fullName evidence="2">Uncharacterized protein</fullName>
    </submittedName>
</protein>
<dbReference type="Proteomes" id="UP000315295">
    <property type="component" value="Unassembled WGS sequence"/>
</dbReference>
<keyword evidence="3" id="KW-1185">Reference proteome</keyword>
<comment type="caution">
    <text evidence="2">The sequence shown here is derived from an EMBL/GenBank/DDBJ whole genome shotgun (WGS) entry which is preliminary data.</text>
</comment>
<proteinExistence type="predicted"/>
<dbReference type="EMBL" id="VIEB01000337">
    <property type="protein sequence ID" value="TQD94783.1"/>
    <property type="molecule type" value="Genomic_DNA"/>
</dbReference>
<evidence type="ECO:0000256" key="1">
    <source>
        <dbReference type="SAM" id="SignalP"/>
    </source>
</evidence>
<feature type="chain" id="PRO_5021980877" evidence="1">
    <location>
        <begin position="26"/>
        <end position="80"/>
    </location>
</feature>
<name>A0A540M7Q3_MALBA</name>
<gene>
    <name evidence="2" type="ORF">C1H46_019637</name>
</gene>
<reference evidence="2 3" key="1">
    <citation type="journal article" date="2019" name="G3 (Bethesda)">
        <title>Sequencing of a Wild Apple (Malus baccata) Genome Unravels the Differences Between Cultivated and Wild Apple Species Regarding Disease Resistance and Cold Tolerance.</title>
        <authorList>
            <person name="Chen X."/>
        </authorList>
    </citation>
    <scope>NUCLEOTIDE SEQUENCE [LARGE SCALE GENOMIC DNA]</scope>
    <source>
        <strain evidence="3">cv. Shandingzi</strain>
        <tissue evidence="2">Leaves</tissue>
    </source>
</reference>
<evidence type="ECO:0000313" key="3">
    <source>
        <dbReference type="Proteomes" id="UP000315295"/>
    </source>
</evidence>
<sequence>MVFVHGLKNFLISLLCISIRPFGLSTTWDLEIEPNIRQVTFASRKGVGIKSCEAHLLLRNGHFLRYGPIVRTNFKLLDFN</sequence>